<dbReference type="Pfam" id="PF13643">
    <property type="entry name" value="DUF4145"/>
    <property type="match status" value="1"/>
</dbReference>
<dbReference type="InterPro" id="IPR038026">
    <property type="entry name" value="MtlR-like_sf"/>
</dbReference>
<dbReference type="AlphaFoldDB" id="A0A7Z7ICD3"/>
<evidence type="ECO:0000259" key="1">
    <source>
        <dbReference type="Pfam" id="PF13643"/>
    </source>
</evidence>
<name>A0A7Z7ICD3_9BURK</name>
<reference evidence="2 3" key="1">
    <citation type="submission" date="2017-09" db="EMBL/GenBank/DDBJ databases">
        <authorList>
            <person name="Varghese N."/>
            <person name="Submissions S."/>
        </authorList>
    </citation>
    <scope>NUCLEOTIDE SEQUENCE [LARGE SCALE GENOMIC DNA]</scope>
    <source>
        <strain evidence="2 3">OK806</strain>
    </source>
</reference>
<comment type="caution">
    <text evidence="2">The sequence shown here is derived from an EMBL/GenBank/DDBJ whole genome shotgun (WGS) entry which is preliminary data.</text>
</comment>
<proteinExistence type="predicted"/>
<gene>
    <name evidence="2" type="ORF">SAMN05446927_5279</name>
</gene>
<feature type="domain" description="DUF4145" evidence="1">
    <location>
        <begin position="44"/>
        <end position="109"/>
    </location>
</feature>
<accession>A0A7Z7ICD3</accession>
<dbReference type="Gene3D" id="1.20.120.330">
    <property type="entry name" value="Nucleotidyltransferases domain 2"/>
    <property type="match status" value="1"/>
</dbReference>
<dbReference type="Proteomes" id="UP000219522">
    <property type="component" value="Unassembled WGS sequence"/>
</dbReference>
<dbReference type="InterPro" id="IPR007761">
    <property type="entry name" value="MtlR-like"/>
</dbReference>
<protein>
    <submittedName>
        <fullName evidence="2">Mannitol repressor</fullName>
    </submittedName>
</protein>
<sequence>MPEPIQSQVRQVHDFRATLTPESDRGCALMAAAYLDDHLKILFDHILVDDRKYRKRVLDMNGALGTFSARIDMAYLLGMIPKNAQSDLHRLRNIRNQFAHVAGPITFEDPTIASLCGQLMFGVSHVGIGMRGRFTRSMMGLLWVIIMKRVRTVRYERATDVDLTGSRVAREQVERIWADLGWGELPK</sequence>
<organism evidence="2 3">
    <name type="scientific">Caballeronia arationis</name>
    <dbReference type="NCBI Taxonomy" id="1777142"/>
    <lineage>
        <taxon>Bacteria</taxon>
        <taxon>Pseudomonadati</taxon>
        <taxon>Pseudomonadota</taxon>
        <taxon>Betaproteobacteria</taxon>
        <taxon>Burkholderiales</taxon>
        <taxon>Burkholderiaceae</taxon>
        <taxon>Caballeronia</taxon>
    </lineage>
</organism>
<evidence type="ECO:0000313" key="3">
    <source>
        <dbReference type="Proteomes" id="UP000219522"/>
    </source>
</evidence>
<dbReference type="EMBL" id="OCSU01000002">
    <property type="protein sequence ID" value="SOE81976.1"/>
    <property type="molecule type" value="Genomic_DNA"/>
</dbReference>
<evidence type="ECO:0000313" key="2">
    <source>
        <dbReference type="EMBL" id="SOE81976.1"/>
    </source>
</evidence>
<dbReference type="PANTHER" id="PTHR37941:SF1">
    <property type="entry name" value="FUMARASE E-RELATED"/>
    <property type="match status" value="1"/>
</dbReference>
<dbReference type="InterPro" id="IPR025285">
    <property type="entry name" value="DUF4145"/>
</dbReference>
<keyword evidence="3" id="KW-1185">Reference proteome</keyword>
<dbReference type="PANTHER" id="PTHR37941">
    <property type="entry name" value="FUMARASE E-RELATED"/>
    <property type="match status" value="1"/>
</dbReference>
<dbReference type="SUPFAM" id="SSF158668">
    <property type="entry name" value="MtlR-like"/>
    <property type="match status" value="1"/>
</dbReference>
<dbReference type="GO" id="GO:0045892">
    <property type="term" value="P:negative regulation of DNA-templated transcription"/>
    <property type="evidence" value="ECO:0007669"/>
    <property type="project" value="TreeGrafter"/>
</dbReference>